<evidence type="ECO:0000313" key="3">
    <source>
        <dbReference type="EMBL" id="MRV76238.1"/>
    </source>
</evidence>
<dbReference type="EMBL" id="WKJJ01000029">
    <property type="protein sequence ID" value="MRV76238.1"/>
    <property type="molecule type" value="Genomic_DNA"/>
</dbReference>
<sequence>MRKLFNQLAQAATFALALAASGAPQAAPATTIDELQVNSTITLRRMVVRPPRPKATVLLLHGFPETLLTWNDVAQSLGNEYEVHAFDWPGYGQSSRPPVEHFSYAPSAYAQVLRDYIRTAGIDTAHLLIYGTDIGGLPALLLALDEPGIARRIVVGDFAPLNRPQYMHANLQALKQKPTSDAIHAAMSRNRDEILENCYRRGFDKAEQFDIAPALKADMARGWERGGISAADAFHHYYANFTRDQEYLESRLPALKTPVAVVWGERDFYISTAMGSEFAQRSHASLTLLPGMGHYPHLQSAQRTAEEIRAALSAIEQQP</sequence>
<dbReference type="InterPro" id="IPR000073">
    <property type="entry name" value="AB_hydrolase_1"/>
</dbReference>
<keyword evidence="4" id="KW-1185">Reference proteome</keyword>
<dbReference type="GO" id="GO:0047372">
    <property type="term" value="F:monoacylglycerol lipase activity"/>
    <property type="evidence" value="ECO:0007669"/>
    <property type="project" value="TreeGrafter"/>
</dbReference>
<dbReference type="Pfam" id="PF12697">
    <property type="entry name" value="Abhydrolase_6"/>
    <property type="match status" value="1"/>
</dbReference>
<feature type="domain" description="AB hydrolase-1" evidence="2">
    <location>
        <begin position="57"/>
        <end position="306"/>
    </location>
</feature>
<dbReference type="InterPro" id="IPR029058">
    <property type="entry name" value="AB_hydrolase_fold"/>
</dbReference>
<reference evidence="3 4" key="1">
    <citation type="submission" date="2019-11" db="EMBL/GenBank/DDBJ databases">
        <title>Novel species isolated from a subtropical stream in China.</title>
        <authorList>
            <person name="Lu H."/>
        </authorList>
    </citation>
    <scope>NUCLEOTIDE SEQUENCE [LARGE SCALE GENOMIC DNA]</scope>
    <source>
        <strain evidence="3 4">FT92W</strain>
    </source>
</reference>
<gene>
    <name evidence="3" type="ORF">GJ700_31470</name>
</gene>
<keyword evidence="1" id="KW-0732">Signal</keyword>
<dbReference type="GO" id="GO:0046464">
    <property type="term" value="P:acylglycerol catabolic process"/>
    <property type="evidence" value="ECO:0007669"/>
    <property type="project" value="TreeGrafter"/>
</dbReference>
<dbReference type="AlphaFoldDB" id="A0A7X2IVG6"/>
<protein>
    <submittedName>
        <fullName evidence="3">Alpha/beta fold hydrolase</fullName>
    </submittedName>
</protein>
<evidence type="ECO:0000313" key="4">
    <source>
        <dbReference type="Proteomes" id="UP000446768"/>
    </source>
</evidence>
<organism evidence="3 4">
    <name type="scientific">Pseudoduganella rivuli</name>
    <dbReference type="NCBI Taxonomy" id="2666085"/>
    <lineage>
        <taxon>Bacteria</taxon>
        <taxon>Pseudomonadati</taxon>
        <taxon>Pseudomonadota</taxon>
        <taxon>Betaproteobacteria</taxon>
        <taxon>Burkholderiales</taxon>
        <taxon>Oxalobacteraceae</taxon>
        <taxon>Telluria group</taxon>
        <taxon>Pseudoduganella</taxon>
    </lineage>
</organism>
<keyword evidence="3" id="KW-0378">Hydrolase</keyword>
<dbReference type="GO" id="GO:0016020">
    <property type="term" value="C:membrane"/>
    <property type="evidence" value="ECO:0007669"/>
    <property type="project" value="TreeGrafter"/>
</dbReference>
<dbReference type="PANTHER" id="PTHR43798">
    <property type="entry name" value="MONOACYLGLYCEROL LIPASE"/>
    <property type="match status" value="1"/>
</dbReference>
<dbReference type="Gene3D" id="3.40.50.1820">
    <property type="entry name" value="alpha/beta hydrolase"/>
    <property type="match status" value="1"/>
</dbReference>
<feature type="signal peptide" evidence="1">
    <location>
        <begin position="1"/>
        <end position="26"/>
    </location>
</feature>
<name>A0A7X2IVG6_9BURK</name>
<dbReference type="RefSeq" id="WP_154381542.1">
    <property type="nucleotide sequence ID" value="NZ_WKJJ01000029.1"/>
</dbReference>
<evidence type="ECO:0000256" key="1">
    <source>
        <dbReference type="SAM" id="SignalP"/>
    </source>
</evidence>
<dbReference type="Proteomes" id="UP000446768">
    <property type="component" value="Unassembled WGS sequence"/>
</dbReference>
<dbReference type="SUPFAM" id="SSF53474">
    <property type="entry name" value="alpha/beta-Hydrolases"/>
    <property type="match status" value="1"/>
</dbReference>
<dbReference type="InterPro" id="IPR050266">
    <property type="entry name" value="AB_hydrolase_sf"/>
</dbReference>
<feature type="chain" id="PRO_5030778117" evidence="1">
    <location>
        <begin position="27"/>
        <end position="319"/>
    </location>
</feature>
<evidence type="ECO:0000259" key="2">
    <source>
        <dbReference type="Pfam" id="PF12697"/>
    </source>
</evidence>
<accession>A0A7X2IVG6</accession>
<comment type="caution">
    <text evidence="3">The sequence shown here is derived from an EMBL/GenBank/DDBJ whole genome shotgun (WGS) entry which is preliminary data.</text>
</comment>
<proteinExistence type="predicted"/>
<dbReference type="PANTHER" id="PTHR43798:SF33">
    <property type="entry name" value="HYDROLASE, PUTATIVE (AFU_ORTHOLOGUE AFUA_2G14860)-RELATED"/>
    <property type="match status" value="1"/>
</dbReference>